<dbReference type="InterPro" id="IPR012674">
    <property type="entry name" value="Calycin"/>
</dbReference>
<comment type="caution">
    <text evidence="3">The sequence shown here is derived from an EMBL/GenBank/DDBJ whole genome shotgun (WGS) entry which is preliminary data.</text>
</comment>
<dbReference type="SUPFAM" id="SSF50814">
    <property type="entry name" value="Lipocalins"/>
    <property type="match status" value="1"/>
</dbReference>
<gene>
    <name evidence="3" type="ORF">KI387_025075</name>
</gene>
<keyword evidence="4" id="KW-1185">Reference proteome</keyword>
<evidence type="ECO:0000313" key="4">
    <source>
        <dbReference type="Proteomes" id="UP000824469"/>
    </source>
</evidence>
<dbReference type="Proteomes" id="UP000824469">
    <property type="component" value="Unassembled WGS sequence"/>
</dbReference>
<dbReference type="Gene3D" id="2.40.128.20">
    <property type="match status" value="1"/>
</dbReference>
<dbReference type="PANTHER" id="PTHR15854">
    <property type="entry name" value="THAP4 PROTEIN"/>
    <property type="match status" value="1"/>
</dbReference>
<evidence type="ECO:0000256" key="1">
    <source>
        <dbReference type="ARBA" id="ARBA00036993"/>
    </source>
</evidence>
<evidence type="ECO:0000313" key="3">
    <source>
        <dbReference type="EMBL" id="KAH9316448.1"/>
    </source>
</evidence>
<name>A0AA38G7N0_TAXCH</name>
<feature type="non-terminal residue" evidence="3">
    <location>
        <position position="1"/>
    </location>
</feature>
<reference evidence="3 4" key="1">
    <citation type="journal article" date="2021" name="Nat. Plants">
        <title>The Taxus genome provides insights into paclitaxel biosynthesis.</title>
        <authorList>
            <person name="Xiong X."/>
            <person name="Gou J."/>
            <person name="Liao Q."/>
            <person name="Li Y."/>
            <person name="Zhou Q."/>
            <person name="Bi G."/>
            <person name="Li C."/>
            <person name="Du R."/>
            <person name="Wang X."/>
            <person name="Sun T."/>
            <person name="Guo L."/>
            <person name="Liang H."/>
            <person name="Lu P."/>
            <person name="Wu Y."/>
            <person name="Zhang Z."/>
            <person name="Ro D.K."/>
            <person name="Shang Y."/>
            <person name="Huang S."/>
            <person name="Yan J."/>
        </authorList>
    </citation>
    <scope>NUCLEOTIDE SEQUENCE [LARGE SCALE GENOMIC DNA]</scope>
    <source>
        <strain evidence="3">Ta-2019</strain>
    </source>
</reference>
<dbReference type="InterPro" id="IPR045165">
    <property type="entry name" value="Nitrobindin"/>
</dbReference>
<dbReference type="Pfam" id="PF08768">
    <property type="entry name" value="THAP4_heme-bd"/>
    <property type="match status" value="1"/>
</dbReference>
<dbReference type="EMBL" id="JAHRHJ020000005">
    <property type="protein sequence ID" value="KAH9316448.1"/>
    <property type="molecule type" value="Genomic_DNA"/>
</dbReference>
<comment type="catalytic activity">
    <reaction evidence="1">
        <text>peroxynitrite = nitrate</text>
        <dbReference type="Rhea" id="RHEA:63116"/>
        <dbReference type="ChEBI" id="CHEBI:17632"/>
        <dbReference type="ChEBI" id="CHEBI:25941"/>
    </reaction>
    <physiologicalReaction direction="left-to-right" evidence="1">
        <dbReference type="Rhea" id="RHEA:63117"/>
    </physiologicalReaction>
</comment>
<dbReference type="PANTHER" id="PTHR15854:SF4">
    <property type="entry name" value="PEROXYNITRITE ISOMERASE THAP4"/>
    <property type="match status" value="1"/>
</dbReference>
<dbReference type="InterPro" id="IPR014878">
    <property type="entry name" value="THAP4-like_heme-bd"/>
</dbReference>
<sequence length="53" mass="5776">MHAESGYWRPKLDGSIEVIIAQSTGLAEVQKGTYDAEKKIVKLQSELVGNASK</sequence>
<evidence type="ECO:0000259" key="2">
    <source>
        <dbReference type="Pfam" id="PF08768"/>
    </source>
</evidence>
<protein>
    <recommendedName>
        <fullName evidence="2">THAP4-like heme-binding domain-containing protein</fullName>
    </recommendedName>
</protein>
<dbReference type="OMA" id="HAEVAYW"/>
<feature type="domain" description="THAP4-like heme-binding" evidence="2">
    <location>
        <begin position="1"/>
        <end position="51"/>
    </location>
</feature>
<organism evidence="3 4">
    <name type="scientific">Taxus chinensis</name>
    <name type="common">Chinese yew</name>
    <name type="synonym">Taxus wallichiana var. chinensis</name>
    <dbReference type="NCBI Taxonomy" id="29808"/>
    <lineage>
        <taxon>Eukaryota</taxon>
        <taxon>Viridiplantae</taxon>
        <taxon>Streptophyta</taxon>
        <taxon>Embryophyta</taxon>
        <taxon>Tracheophyta</taxon>
        <taxon>Spermatophyta</taxon>
        <taxon>Pinopsida</taxon>
        <taxon>Pinidae</taxon>
        <taxon>Conifers II</taxon>
        <taxon>Cupressales</taxon>
        <taxon>Taxaceae</taxon>
        <taxon>Taxus</taxon>
    </lineage>
</organism>
<dbReference type="AlphaFoldDB" id="A0AA38G7N0"/>
<accession>A0AA38G7N0</accession>
<proteinExistence type="predicted"/>